<accession>A0A1H9V9J3</accession>
<evidence type="ECO:0008006" key="3">
    <source>
        <dbReference type="Google" id="ProtNLM"/>
    </source>
</evidence>
<dbReference type="EMBL" id="FOFR01000025">
    <property type="protein sequence ID" value="SES18355.1"/>
    <property type="molecule type" value="Genomic_DNA"/>
</dbReference>
<dbReference type="InterPro" id="IPR027417">
    <property type="entry name" value="P-loop_NTPase"/>
</dbReference>
<dbReference type="STRING" id="402600.SAMN05216188_12541"/>
<name>A0A1H9V9J3_9PSEU</name>
<keyword evidence="2" id="KW-1185">Reference proteome</keyword>
<sequence length="210" mass="23126">MGHGLGGLATPGGVAVKVRPLTFDTLVAEIVSRVGAMHGRVRVLVDGAPAAEPGRLADAVVEPLRALGRAVRRVSIEDFLRPASVRLEHGRTDSHSYRHDWFDFGGLQREVLDPAVDGRVLPSLWNAVTDRASRAEYVDVPENGVVVVDGTLMLDRWLPAELTVHLWLSPGALRRKTTEEWTLPAFDDYEPVADLFVRYDHPERPGLVES</sequence>
<organism evidence="1 2">
    <name type="scientific">Lentzea xinjiangensis</name>
    <dbReference type="NCBI Taxonomy" id="402600"/>
    <lineage>
        <taxon>Bacteria</taxon>
        <taxon>Bacillati</taxon>
        <taxon>Actinomycetota</taxon>
        <taxon>Actinomycetes</taxon>
        <taxon>Pseudonocardiales</taxon>
        <taxon>Pseudonocardiaceae</taxon>
        <taxon>Lentzea</taxon>
    </lineage>
</organism>
<evidence type="ECO:0000313" key="2">
    <source>
        <dbReference type="Proteomes" id="UP000199352"/>
    </source>
</evidence>
<protein>
    <recommendedName>
        <fullName evidence="3">Uridine kinase</fullName>
    </recommendedName>
</protein>
<dbReference type="Proteomes" id="UP000199352">
    <property type="component" value="Unassembled WGS sequence"/>
</dbReference>
<gene>
    <name evidence="1" type="ORF">SAMN05216188_12541</name>
</gene>
<evidence type="ECO:0000313" key="1">
    <source>
        <dbReference type="EMBL" id="SES18355.1"/>
    </source>
</evidence>
<proteinExistence type="predicted"/>
<dbReference type="AlphaFoldDB" id="A0A1H9V9J3"/>
<reference evidence="2" key="1">
    <citation type="submission" date="2016-10" db="EMBL/GenBank/DDBJ databases">
        <authorList>
            <person name="Varghese N."/>
            <person name="Submissions S."/>
        </authorList>
    </citation>
    <scope>NUCLEOTIDE SEQUENCE [LARGE SCALE GENOMIC DNA]</scope>
    <source>
        <strain evidence="2">CGMCC 4.3525</strain>
    </source>
</reference>
<dbReference type="Gene3D" id="3.40.50.300">
    <property type="entry name" value="P-loop containing nucleotide triphosphate hydrolases"/>
    <property type="match status" value="1"/>
</dbReference>